<gene>
    <name evidence="1" type="ORF">L228DRAFT_248816</name>
</gene>
<organism evidence="1 2">
    <name type="scientific">Xylona heveae (strain CBS 132557 / TC161)</name>
    <dbReference type="NCBI Taxonomy" id="1328760"/>
    <lineage>
        <taxon>Eukaryota</taxon>
        <taxon>Fungi</taxon>
        <taxon>Dikarya</taxon>
        <taxon>Ascomycota</taxon>
        <taxon>Pezizomycotina</taxon>
        <taxon>Xylonomycetes</taxon>
        <taxon>Xylonales</taxon>
        <taxon>Xylonaceae</taxon>
        <taxon>Xylona</taxon>
    </lineage>
</organism>
<dbReference type="RefSeq" id="XP_018186610.1">
    <property type="nucleotide sequence ID" value="XM_018332942.1"/>
</dbReference>
<accession>A0A165FJP0</accession>
<dbReference type="AlphaFoldDB" id="A0A165FJP0"/>
<dbReference type="Proteomes" id="UP000076632">
    <property type="component" value="Unassembled WGS sequence"/>
</dbReference>
<keyword evidence="2" id="KW-1185">Reference proteome</keyword>
<name>A0A165FJP0_XYLHT</name>
<proteinExistence type="predicted"/>
<sequence>MMTLEYKERNLSCIFVIDALCHLDPTQILLPISKSSKEMNAATYLNVQELDLSLQQNLAAYHARKNGAGHKSRERLAAVPKLGQTCPMTIQQLRERQRERTKQRYTRKRNIPLEYAKKRIGHELFKEVEIHDKIRRCTNETIVLRRIIPNMGRSASSRSTS</sequence>
<dbReference type="EMBL" id="KV407461">
    <property type="protein sequence ID" value="KZF21055.1"/>
    <property type="molecule type" value="Genomic_DNA"/>
</dbReference>
<evidence type="ECO:0000313" key="1">
    <source>
        <dbReference type="EMBL" id="KZF21055.1"/>
    </source>
</evidence>
<dbReference type="InParanoid" id="A0A165FJP0"/>
<evidence type="ECO:0000313" key="2">
    <source>
        <dbReference type="Proteomes" id="UP000076632"/>
    </source>
</evidence>
<dbReference type="GeneID" id="28898079"/>
<reference evidence="1 2" key="1">
    <citation type="journal article" date="2016" name="Fungal Biol.">
        <title>The genome of Xylona heveae provides a window into fungal endophytism.</title>
        <authorList>
            <person name="Gazis R."/>
            <person name="Kuo A."/>
            <person name="Riley R."/>
            <person name="LaButti K."/>
            <person name="Lipzen A."/>
            <person name="Lin J."/>
            <person name="Amirebrahimi M."/>
            <person name="Hesse C.N."/>
            <person name="Spatafora J.W."/>
            <person name="Henrissat B."/>
            <person name="Hainaut M."/>
            <person name="Grigoriev I.V."/>
            <person name="Hibbett D.S."/>
        </authorList>
    </citation>
    <scope>NUCLEOTIDE SEQUENCE [LARGE SCALE GENOMIC DNA]</scope>
    <source>
        <strain evidence="1 2">TC161</strain>
    </source>
</reference>
<protein>
    <submittedName>
        <fullName evidence="1">Uncharacterized protein</fullName>
    </submittedName>
</protein>